<comment type="caution">
    <text evidence="2">The sequence shown here is derived from an EMBL/GenBank/DDBJ whole genome shotgun (WGS) entry which is preliminary data.</text>
</comment>
<name>A0AAJ0GV47_9PEZI</name>
<dbReference type="EMBL" id="JAUDZG010000003">
    <property type="protein sequence ID" value="KAK3306733.1"/>
    <property type="molecule type" value="Genomic_DNA"/>
</dbReference>
<sequence length="248" mass="27194">MFPRYATPSPFSPCPTAYTITVSGPTATISILIPPRSNNVLVPPPTWLSPERHTLALLLCTAITLLSHPRILKIISSWAAYLLWPSRPLLCRLSLLTTTIHIPALLRPPSPPNIRTDSFSPFPSPYWATTLHLLLLQWQAPRRVWVARTAVVSYTIVFLMLAWLPAAAGEELLVGWVIPQLATLGSLYLRSVLATLAVRLLVWAAVDGVLGVVALPAMGSLFLLVAEPLYFFGDVFGHAAEFLSSLGW</sequence>
<dbReference type="GeneID" id="87889131"/>
<feature type="transmembrane region" description="Helical" evidence="1">
    <location>
        <begin position="145"/>
        <end position="166"/>
    </location>
</feature>
<accession>A0AAJ0GV47</accession>
<keyword evidence="1" id="KW-1133">Transmembrane helix</keyword>
<gene>
    <name evidence="2" type="ORF">B0T15DRAFT_552697</name>
</gene>
<keyword evidence="1" id="KW-0472">Membrane</keyword>
<evidence type="ECO:0000313" key="2">
    <source>
        <dbReference type="EMBL" id="KAK3306733.1"/>
    </source>
</evidence>
<dbReference type="AlphaFoldDB" id="A0AAJ0GV47"/>
<evidence type="ECO:0000313" key="3">
    <source>
        <dbReference type="Proteomes" id="UP001273166"/>
    </source>
</evidence>
<dbReference type="RefSeq" id="XP_062722513.1">
    <property type="nucleotide sequence ID" value="XM_062870302.1"/>
</dbReference>
<protein>
    <submittedName>
        <fullName evidence="2">Uncharacterized protein</fullName>
    </submittedName>
</protein>
<keyword evidence="1" id="KW-0812">Transmembrane</keyword>
<dbReference type="Proteomes" id="UP001273166">
    <property type="component" value="Unassembled WGS sequence"/>
</dbReference>
<reference evidence="2" key="2">
    <citation type="submission" date="2023-06" db="EMBL/GenBank/DDBJ databases">
        <authorList>
            <consortium name="Lawrence Berkeley National Laboratory"/>
            <person name="Mondo S.J."/>
            <person name="Hensen N."/>
            <person name="Bonometti L."/>
            <person name="Westerberg I."/>
            <person name="Brannstrom I.O."/>
            <person name="Guillou S."/>
            <person name="Cros-Aarteil S."/>
            <person name="Calhoun S."/>
            <person name="Haridas S."/>
            <person name="Kuo A."/>
            <person name="Pangilinan J."/>
            <person name="Riley R."/>
            <person name="Labutti K."/>
            <person name="Andreopoulos B."/>
            <person name="Lipzen A."/>
            <person name="Chen C."/>
            <person name="Yanf M."/>
            <person name="Daum C."/>
            <person name="Ng V."/>
            <person name="Clum A."/>
            <person name="Steindorff A."/>
            <person name="Ohm R."/>
            <person name="Martin F."/>
            <person name="Silar P."/>
            <person name="Natvig D."/>
            <person name="Lalanne C."/>
            <person name="Gautier V."/>
            <person name="Ament-Velasquez S.L."/>
            <person name="Kruys A."/>
            <person name="Hutchinson M.I."/>
            <person name="Powell A.J."/>
            <person name="Barry K."/>
            <person name="Miller A.N."/>
            <person name="Grigoriev I.V."/>
            <person name="Debuchy R."/>
            <person name="Gladieux P."/>
            <person name="Thoren M.H."/>
            <person name="Johannesson H."/>
        </authorList>
    </citation>
    <scope>NUCLEOTIDE SEQUENCE</scope>
    <source>
        <strain evidence="2">CBS 333.67</strain>
    </source>
</reference>
<feature type="transmembrane region" description="Helical" evidence="1">
    <location>
        <begin position="201"/>
        <end position="226"/>
    </location>
</feature>
<reference evidence="2" key="1">
    <citation type="journal article" date="2023" name="Mol. Phylogenet. Evol.">
        <title>Genome-scale phylogeny and comparative genomics of the fungal order Sordariales.</title>
        <authorList>
            <person name="Hensen N."/>
            <person name="Bonometti L."/>
            <person name="Westerberg I."/>
            <person name="Brannstrom I.O."/>
            <person name="Guillou S."/>
            <person name="Cros-Aarteil S."/>
            <person name="Calhoun S."/>
            <person name="Haridas S."/>
            <person name="Kuo A."/>
            <person name="Mondo S."/>
            <person name="Pangilinan J."/>
            <person name="Riley R."/>
            <person name="LaButti K."/>
            <person name="Andreopoulos B."/>
            <person name="Lipzen A."/>
            <person name="Chen C."/>
            <person name="Yan M."/>
            <person name="Daum C."/>
            <person name="Ng V."/>
            <person name="Clum A."/>
            <person name="Steindorff A."/>
            <person name="Ohm R.A."/>
            <person name="Martin F."/>
            <person name="Silar P."/>
            <person name="Natvig D.O."/>
            <person name="Lalanne C."/>
            <person name="Gautier V."/>
            <person name="Ament-Velasquez S.L."/>
            <person name="Kruys A."/>
            <person name="Hutchinson M.I."/>
            <person name="Powell A.J."/>
            <person name="Barry K."/>
            <person name="Miller A.N."/>
            <person name="Grigoriev I.V."/>
            <person name="Debuchy R."/>
            <person name="Gladieux P."/>
            <person name="Hiltunen Thoren M."/>
            <person name="Johannesson H."/>
        </authorList>
    </citation>
    <scope>NUCLEOTIDE SEQUENCE</scope>
    <source>
        <strain evidence="2">CBS 333.67</strain>
    </source>
</reference>
<keyword evidence="3" id="KW-1185">Reference proteome</keyword>
<evidence type="ECO:0000256" key="1">
    <source>
        <dbReference type="SAM" id="Phobius"/>
    </source>
</evidence>
<organism evidence="2 3">
    <name type="scientific">Chaetomium strumarium</name>
    <dbReference type="NCBI Taxonomy" id="1170767"/>
    <lineage>
        <taxon>Eukaryota</taxon>
        <taxon>Fungi</taxon>
        <taxon>Dikarya</taxon>
        <taxon>Ascomycota</taxon>
        <taxon>Pezizomycotina</taxon>
        <taxon>Sordariomycetes</taxon>
        <taxon>Sordariomycetidae</taxon>
        <taxon>Sordariales</taxon>
        <taxon>Chaetomiaceae</taxon>
        <taxon>Chaetomium</taxon>
    </lineage>
</organism>
<proteinExistence type="predicted"/>